<evidence type="ECO:0000259" key="1">
    <source>
        <dbReference type="Pfam" id="PF26138"/>
    </source>
</evidence>
<dbReference type="Proteomes" id="UP000737018">
    <property type="component" value="Unassembled WGS sequence"/>
</dbReference>
<dbReference type="AlphaFoldDB" id="A0A8J4RSU8"/>
<dbReference type="OrthoDB" id="1921318at2759"/>
<protein>
    <recommendedName>
        <fullName evidence="1">DUF8040 domain-containing protein</fullName>
    </recommendedName>
</protein>
<keyword evidence="3" id="KW-1185">Reference proteome</keyword>
<dbReference type="InterPro" id="IPR058353">
    <property type="entry name" value="DUF8040"/>
</dbReference>
<organism evidence="2 3">
    <name type="scientific">Castanea mollissima</name>
    <name type="common">Chinese chestnut</name>
    <dbReference type="NCBI Taxonomy" id="60419"/>
    <lineage>
        <taxon>Eukaryota</taxon>
        <taxon>Viridiplantae</taxon>
        <taxon>Streptophyta</taxon>
        <taxon>Embryophyta</taxon>
        <taxon>Tracheophyta</taxon>
        <taxon>Spermatophyta</taxon>
        <taxon>Magnoliopsida</taxon>
        <taxon>eudicotyledons</taxon>
        <taxon>Gunneridae</taxon>
        <taxon>Pentapetalae</taxon>
        <taxon>rosids</taxon>
        <taxon>fabids</taxon>
        <taxon>Fagales</taxon>
        <taxon>Fagaceae</taxon>
        <taxon>Castanea</taxon>
    </lineage>
</organism>
<sequence length="141" mass="16451">MANYDDIEADYTDSDESHEEFQIFSRHVYALVTYVQCHYDKRPKCTSILSGRGFMDEINIGNPAVCYDLFRMDLELFHHLCAELKRYELIQEDVGDVGVEQSVAMFLFVVGHNVKPDENARELPLDLRVIIKYYPWFKMGG</sequence>
<gene>
    <name evidence="2" type="ORF">CMV_005366</name>
</gene>
<reference evidence="2" key="1">
    <citation type="submission" date="2020-03" db="EMBL/GenBank/DDBJ databases">
        <title>Castanea mollissima Vanexum genome sequencing.</title>
        <authorList>
            <person name="Staton M."/>
        </authorList>
    </citation>
    <scope>NUCLEOTIDE SEQUENCE</scope>
    <source>
        <tissue evidence="2">Leaf</tissue>
    </source>
</reference>
<evidence type="ECO:0000313" key="3">
    <source>
        <dbReference type="Proteomes" id="UP000737018"/>
    </source>
</evidence>
<evidence type="ECO:0000313" key="2">
    <source>
        <dbReference type="EMBL" id="KAF3970982.1"/>
    </source>
</evidence>
<accession>A0A8J4RSU8</accession>
<feature type="domain" description="DUF8040" evidence="1">
    <location>
        <begin position="46"/>
        <end position="115"/>
    </location>
</feature>
<dbReference type="Pfam" id="PF26138">
    <property type="entry name" value="DUF8040"/>
    <property type="match status" value="1"/>
</dbReference>
<comment type="caution">
    <text evidence="2">The sequence shown here is derived from an EMBL/GenBank/DDBJ whole genome shotgun (WGS) entry which is preliminary data.</text>
</comment>
<dbReference type="EMBL" id="JRKL02000479">
    <property type="protein sequence ID" value="KAF3970982.1"/>
    <property type="molecule type" value="Genomic_DNA"/>
</dbReference>
<name>A0A8J4RSU8_9ROSI</name>
<proteinExistence type="predicted"/>